<dbReference type="GO" id="GO:0046872">
    <property type="term" value="F:metal ion binding"/>
    <property type="evidence" value="ECO:0007669"/>
    <property type="project" value="UniProtKB-KW"/>
</dbReference>
<dbReference type="PROSITE" id="PS51449">
    <property type="entry name" value="MTTASE_N"/>
    <property type="match status" value="1"/>
</dbReference>
<dbReference type="Pfam" id="PF04055">
    <property type="entry name" value="Radical_SAM"/>
    <property type="match status" value="1"/>
</dbReference>
<keyword evidence="8" id="KW-0411">Iron-sulfur</keyword>
<evidence type="ECO:0000256" key="4">
    <source>
        <dbReference type="ARBA" id="ARBA00022679"/>
    </source>
</evidence>
<name>A0A7C3RVY9_DICTH</name>
<dbReference type="Gene3D" id="3.40.50.12160">
    <property type="entry name" value="Methylthiotransferase, N-terminal domain"/>
    <property type="match status" value="1"/>
</dbReference>
<dbReference type="FunFam" id="3.80.30.20:FF:000001">
    <property type="entry name" value="tRNA-2-methylthio-N(6)-dimethylallyladenosine synthase 2"/>
    <property type="match status" value="1"/>
</dbReference>
<keyword evidence="6" id="KW-0479">Metal-binding</keyword>
<dbReference type="NCBIfam" id="TIGR00089">
    <property type="entry name" value="MiaB/RimO family radical SAM methylthiotransferase"/>
    <property type="match status" value="1"/>
</dbReference>
<evidence type="ECO:0000256" key="8">
    <source>
        <dbReference type="ARBA" id="ARBA00023014"/>
    </source>
</evidence>
<dbReference type="PROSITE" id="PS51918">
    <property type="entry name" value="RADICAL_SAM"/>
    <property type="match status" value="1"/>
</dbReference>
<protein>
    <submittedName>
        <fullName evidence="11">MiaB/RimO family radical SAM methylthiotransferase</fullName>
    </submittedName>
</protein>
<dbReference type="InterPro" id="IPR013848">
    <property type="entry name" value="Methylthiotransferase_N"/>
</dbReference>
<dbReference type="GO" id="GO:0051539">
    <property type="term" value="F:4 iron, 4 sulfur cluster binding"/>
    <property type="evidence" value="ECO:0007669"/>
    <property type="project" value="UniProtKB-KW"/>
</dbReference>
<dbReference type="InterPro" id="IPR005839">
    <property type="entry name" value="Methylthiotransferase"/>
</dbReference>
<evidence type="ECO:0000256" key="1">
    <source>
        <dbReference type="ARBA" id="ARBA00001966"/>
    </source>
</evidence>
<comment type="cofactor">
    <cofactor evidence="1">
        <name>[4Fe-4S] cluster</name>
        <dbReference type="ChEBI" id="CHEBI:49883"/>
    </cofactor>
</comment>
<dbReference type="SFLD" id="SFLDG01061">
    <property type="entry name" value="methylthiotransferase"/>
    <property type="match status" value="1"/>
</dbReference>
<sequence length="417" mass="48792">MSRKVAFYTFGCKVNQYETEKLKYLAIKEGWDVVSLNDEPDLFFINSCAVTHVAERKARRLINYIRNHYKNTRIVLAGCYSERIKLLPEELKVDFLLDNKKKWEFFGGNEDSVFLVSEDRARAILKIQDGCNQFCSYCIVPYLRGRERSKSLDYVIREVEELVARGHKEIVLTGIRLGAYGHDLGDKNALVKLLTDIFEIEGLYKVRLSSLEPMDISDKLISIASHPKLCRHWHIPLQSGSDEILRKMNRKYDTKYFSDLVNKLREKVPDIAITTDIIVGYPEETDEHFKQTLEFAKKIRFMKIHVFPFSPRPFTLAGKLTPLPPKIIEERKRKLLDLSNLLWEEYVSSFIGKEIEVMIEEKESNIYRGTTDNYIKVEFEGPYYLEEGNYVKVILEDIDEEKSKVYAKLLKDELKIR</sequence>
<dbReference type="SMART" id="SM00729">
    <property type="entry name" value="Elp3"/>
    <property type="match status" value="1"/>
</dbReference>
<dbReference type="EMBL" id="DTIN01000025">
    <property type="protein sequence ID" value="HFX13801.1"/>
    <property type="molecule type" value="Genomic_DNA"/>
</dbReference>
<dbReference type="GO" id="GO:0035598">
    <property type="term" value="F:tRNA (N(6)-L-threonylcarbamoyladenosine(37)-C(2))-methylthiotransferase activity"/>
    <property type="evidence" value="ECO:0007669"/>
    <property type="project" value="TreeGrafter"/>
</dbReference>
<comment type="caution">
    <text evidence="11">The sequence shown here is derived from an EMBL/GenBank/DDBJ whole genome shotgun (WGS) entry which is preliminary data.</text>
</comment>
<evidence type="ECO:0000256" key="7">
    <source>
        <dbReference type="ARBA" id="ARBA00023004"/>
    </source>
</evidence>
<dbReference type="Pfam" id="PF00919">
    <property type="entry name" value="UPF0004"/>
    <property type="match status" value="1"/>
</dbReference>
<feature type="domain" description="MTTase N-terminal" evidence="9">
    <location>
        <begin position="3"/>
        <end position="114"/>
    </location>
</feature>
<keyword evidence="2" id="KW-0004">4Fe-4S</keyword>
<dbReference type="InterPro" id="IPR020612">
    <property type="entry name" value="Methylthiotransferase_CS"/>
</dbReference>
<dbReference type="InterPro" id="IPR006638">
    <property type="entry name" value="Elp3/MiaA/NifB-like_rSAM"/>
</dbReference>
<dbReference type="PROSITE" id="PS01278">
    <property type="entry name" value="MTTASE_RADICAL"/>
    <property type="match status" value="1"/>
</dbReference>
<dbReference type="PANTHER" id="PTHR11918:SF45">
    <property type="entry name" value="THREONYLCARBAMOYLADENOSINE TRNA METHYLTHIOTRANSFERASE"/>
    <property type="match status" value="1"/>
</dbReference>
<dbReference type="InterPro" id="IPR023404">
    <property type="entry name" value="rSAM_horseshoe"/>
</dbReference>
<keyword evidence="7" id="KW-0408">Iron</keyword>
<keyword evidence="5" id="KW-0949">S-adenosyl-L-methionine</keyword>
<dbReference type="Gene3D" id="3.80.30.20">
    <property type="entry name" value="tm_1862 like domain"/>
    <property type="match status" value="1"/>
</dbReference>
<keyword evidence="3" id="KW-0963">Cytoplasm</keyword>
<evidence type="ECO:0000256" key="3">
    <source>
        <dbReference type="ARBA" id="ARBA00022490"/>
    </source>
</evidence>
<gene>
    <name evidence="11" type="ORF">ENW00_06575</name>
</gene>
<keyword evidence="4 11" id="KW-0808">Transferase</keyword>
<dbReference type="SFLD" id="SFLDG01082">
    <property type="entry name" value="B12-binding_domain_containing"/>
    <property type="match status" value="1"/>
</dbReference>
<dbReference type="InterPro" id="IPR007197">
    <property type="entry name" value="rSAM"/>
</dbReference>
<dbReference type="AlphaFoldDB" id="A0A7C3RVY9"/>
<accession>A0A7C3RVY9</accession>
<evidence type="ECO:0000256" key="2">
    <source>
        <dbReference type="ARBA" id="ARBA00022485"/>
    </source>
</evidence>
<reference evidence="11" key="1">
    <citation type="journal article" date="2020" name="mSystems">
        <title>Genome- and Community-Level Interaction Insights into Carbon Utilization and Element Cycling Functions of Hydrothermarchaeota in Hydrothermal Sediment.</title>
        <authorList>
            <person name="Zhou Z."/>
            <person name="Liu Y."/>
            <person name="Xu W."/>
            <person name="Pan J."/>
            <person name="Luo Z.H."/>
            <person name="Li M."/>
        </authorList>
    </citation>
    <scope>NUCLEOTIDE SEQUENCE [LARGE SCALE GENOMIC DNA]</scope>
    <source>
        <strain evidence="11">SpSt-81</strain>
    </source>
</reference>
<evidence type="ECO:0000256" key="6">
    <source>
        <dbReference type="ARBA" id="ARBA00022723"/>
    </source>
</evidence>
<proteinExistence type="predicted"/>
<dbReference type="SFLD" id="SFLDS00029">
    <property type="entry name" value="Radical_SAM"/>
    <property type="match status" value="1"/>
</dbReference>
<organism evidence="11">
    <name type="scientific">Dictyoglomus thermophilum</name>
    <dbReference type="NCBI Taxonomy" id="14"/>
    <lineage>
        <taxon>Bacteria</taxon>
        <taxon>Pseudomonadati</taxon>
        <taxon>Dictyoglomota</taxon>
        <taxon>Dictyoglomia</taxon>
        <taxon>Dictyoglomales</taxon>
        <taxon>Dictyoglomaceae</taxon>
        <taxon>Dictyoglomus</taxon>
    </lineage>
</organism>
<evidence type="ECO:0000313" key="11">
    <source>
        <dbReference type="EMBL" id="HFX13801.1"/>
    </source>
</evidence>
<feature type="domain" description="Radical SAM core" evidence="10">
    <location>
        <begin position="117"/>
        <end position="345"/>
    </location>
</feature>
<evidence type="ECO:0000259" key="10">
    <source>
        <dbReference type="PROSITE" id="PS51918"/>
    </source>
</evidence>
<dbReference type="InterPro" id="IPR038135">
    <property type="entry name" value="Methylthiotransferase_N_sf"/>
</dbReference>
<dbReference type="PANTHER" id="PTHR11918">
    <property type="entry name" value="RADICAL SAM PROTEINS"/>
    <property type="match status" value="1"/>
</dbReference>
<evidence type="ECO:0000256" key="5">
    <source>
        <dbReference type="ARBA" id="ARBA00022691"/>
    </source>
</evidence>
<evidence type="ECO:0000259" key="9">
    <source>
        <dbReference type="PROSITE" id="PS51449"/>
    </source>
</evidence>
<dbReference type="InterPro" id="IPR058240">
    <property type="entry name" value="rSAM_sf"/>
</dbReference>
<dbReference type="SUPFAM" id="SSF102114">
    <property type="entry name" value="Radical SAM enzymes"/>
    <property type="match status" value="1"/>
</dbReference>
<dbReference type="CDD" id="cd01335">
    <property type="entry name" value="Radical_SAM"/>
    <property type="match status" value="1"/>
</dbReference>